<dbReference type="SUPFAM" id="SSF55347">
    <property type="entry name" value="Glyceraldehyde-3-phosphate dehydrogenase-like, C-terminal domain"/>
    <property type="match status" value="1"/>
</dbReference>
<dbReference type="Gene3D" id="3.30.360.10">
    <property type="entry name" value="Dihydrodipicolinate Reductase, domain 2"/>
    <property type="match status" value="1"/>
</dbReference>
<evidence type="ECO:0000256" key="5">
    <source>
        <dbReference type="ARBA" id="ARBA00022915"/>
    </source>
</evidence>
<feature type="active site" description="Proton donor/acceptor" evidence="9">
    <location>
        <position position="137"/>
    </location>
</feature>
<dbReference type="CDD" id="cd02274">
    <property type="entry name" value="DHDPR_N"/>
    <property type="match status" value="1"/>
</dbReference>
<dbReference type="EC" id="1.17.1.8" evidence="9 10"/>
<feature type="binding site" evidence="9">
    <location>
        <begin position="104"/>
        <end position="107"/>
    </location>
    <ligand>
        <name>NAD(+)</name>
        <dbReference type="ChEBI" id="CHEBI:57540"/>
    </ligand>
</feature>
<comment type="caution">
    <text evidence="9">Was originally thought to be a dihydrodipicolinate reductase (DHDPR), catalyzing the conversion of dihydrodipicolinate to tetrahydrodipicolinate. However, it was shown in E.coli that the substrate of the enzymatic reaction is not dihydrodipicolinate (DHDP) but in fact (2S,4S)-4-hydroxy-2,3,4,5-tetrahydrodipicolinic acid (HTPA), the product released by the DapA-catalyzed reaction.</text>
</comment>
<dbReference type="SUPFAM" id="SSF51735">
    <property type="entry name" value="NAD(P)-binding Rossmann-fold domains"/>
    <property type="match status" value="1"/>
</dbReference>
<keyword evidence="5 9" id="KW-0220">Diaminopimelate biosynthesis</keyword>
<name>A0A9W6LME5_9FUSO</name>
<comment type="subcellular location">
    <subcellularLocation>
        <location evidence="9">Cytoplasm</location>
    </subcellularLocation>
</comment>
<feature type="domain" description="Dihydrodipicolinate reductase C-terminal" evidence="12">
    <location>
        <begin position="110"/>
        <end position="243"/>
    </location>
</feature>
<comment type="caution">
    <text evidence="9">Lacks conserved residue(s) required for the propagation of feature annotation.</text>
</comment>
<comment type="pathway">
    <text evidence="9">Amino-acid biosynthesis; L-lysine biosynthesis via DAP pathway; (S)-tetrahydrodipicolinate from L-aspartate: step 4/4.</text>
</comment>
<evidence type="ECO:0000259" key="11">
    <source>
        <dbReference type="Pfam" id="PF01113"/>
    </source>
</evidence>
<dbReference type="GO" id="GO:0019877">
    <property type="term" value="P:diaminopimelate biosynthetic process"/>
    <property type="evidence" value="ECO:0007669"/>
    <property type="project" value="UniProtKB-UniRule"/>
</dbReference>
<dbReference type="InterPro" id="IPR000846">
    <property type="entry name" value="DapB_N"/>
</dbReference>
<dbReference type="PANTHER" id="PTHR20836">
    <property type="entry name" value="DIHYDRODIPICOLINATE REDUCTASE"/>
    <property type="match status" value="1"/>
</dbReference>
<dbReference type="Gene3D" id="3.40.50.720">
    <property type="entry name" value="NAD(P)-binding Rossmann-like Domain"/>
    <property type="match status" value="1"/>
</dbReference>
<dbReference type="InterPro" id="IPR022664">
    <property type="entry name" value="DapB_N_CS"/>
</dbReference>
<dbReference type="HAMAP" id="MF_00102">
    <property type="entry name" value="DapB"/>
    <property type="match status" value="1"/>
</dbReference>
<evidence type="ECO:0000256" key="2">
    <source>
        <dbReference type="ARBA" id="ARBA00022490"/>
    </source>
</evidence>
<dbReference type="FunFam" id="3.30.360.10:FF:000009">
    <property type="entry name" value="4-hydroxy-tetrahydrodipicolinate reductase"/>
    <property type="match status" value="1"/>
</dbReference>
<protein>
    <recommendedName>
        <fullName evidence="9 10">4-hydroxy-tetrahydrodipicolinate reductase</fullName>
        <shortName evidence="9">HTPA reductase</shortName>
        <ecNumber evidence="9 10">1.17.1.8</ecNumber>
    </recommendedName>
</protein>
<comment type="catalytic activity">
    <reaction evidence="9">
        <text>(S)-2,3,4,5-tetrahydrodipicolinate + NAD(+) + H2O = (2S,4S)-4-hydroxy-2,3,4,5-tetrahydrodipicolinate + NADH + H(+)</text>
        <dbReference type="Rhea" id="RHEA:35323"/>
        <dbReference type="ChEBI" id="CHEBI:15377"/>
        <dbReference type="ChEBI" id="CHEBI:15378"/>
        <dbReference type="ChEBI" id="CHEBI:16845"/>
        <dbReference type="ChEBI" id="CHEBI:57540"/>
        <dbReference type="ChEBI" id="CHEBI:57945"/>
        <dbReference type="ChEBI" id="CHEBI:67139"/>
        <dbReference type="EC" id="1.17.1.8"/>
    </reaction>
</comment>
<keyword evidence="7 9" id="KW-0520">NAD</keyword>
<comment type="function">
    <text evidence="9">Catalyzes the conversion of 4-hydroxy-tetrahydrodipicolinate (HTPA) to tetrahydrodipicolinate.</text>
</comment>
<comment type="similarity">
    <text evidence="1 9">Belongs to the DapB family.</text>
</comment>
<dbReference type="Proteomes" id="UP001144471">
    <property type="component" value="Unassembled WGS sequence"/>
</dbReference>
<dbReference type="InterPro" id="IPR022663">
    <property type="entry name" value="DapB_C"/>
</dbReference>
<evidence type="ECO:0000256" key="4">
    <source>
        <dbReference type="ARBA" id="ARBA00022857"/>
    </source>
</evidence>
<reference evidence="13" key="1">
    <citation type="submission" date="2022-12" db="EMBL/GenBank/DDBJ databases">
        <title>Reference genome sequencing for broad-spectrum identification of bacterial and archaeal isolates by mass spectrometry.</title>
        <authorList>
            <person name="Sekiguchi Y."/>
            <person name="Tourlousse D.M."/>
        </authorList>
    </citation>
    <scope>NUCLEOTIDE SEQUENCE</scope>
    <source>
        <strain evidence="13">10succ1</strain>
    </source>
</reference>
<dbReference type="RefSeq" id="WP_281835275.1">
    <property type="nucleotide sequence ID" value="NZ_BSDY01000007.1"/>
</dbReference>
<dbReference type="GO" id="GO:0005829">
    <property type="term" value="C:cytosol"/>
    <property type="evidence" value="ECO:0007669"/>
    <property type="project" value="TreeGrafter"/>
</dbReference>
<keyword evidence="8 9" id="KW-0457">Lysine biosynthesis</keyword>
<evidence type="ECO:0000256" key="7">
    <source>
        <dbReference type="ARBA" id="ARBA00023027"/>
    </source>
</evidence>
<dbReference type="AlphaFoldDB" id="A0A9W6LME5"/>
<organism evidence="13 14">
    <name type="scientific">Propionigenium maris DSM 9537</name>
    <dbReference type="NCBI Taxonomy" id="1123000"/>
    <lineage>
        <taxon>Bacteria</taxon>
        <taxon>Fusobacteriati</taxon>
        <taxon>Fusobacteriota</taxon>
        <taxon>Fusobacteriia</taxon>
        <taxon>Fusobacteriales</taxon>
        <taxon>Fusobacteriaceae</taxon>
        <taxon>Propionigenium</taxon>
    </lineage>
</organism>
<feature type="binding site" evidence="9">
    <location>
        <position position="32"/>
    </location>
    <ligand>
        <name>NAD(+)</name>
        <dbReference type="ChEBI" id="CHEBI:57540"/>
    </ligand>
</feature>
<dbReference type="InterPro" id="IPR036291">
    <property type="entry name" value="NAD(P)-bd_dom_sf"/>
</dbReference>
<dbReference type="Pfam" id="PF05173">
    <property type="entry name" value="DapB_C"/>
    <property type="match status" value="1"/>
</dbReference>
<feature type="active site" description="Proton donor" evidence="9">
    <location>
        <position position="141"/>
    </location>
</feature>
<feature type="binding site" evidence="9">
    <location>
        <begin position="80"/>
        <end position="82"/>
    </location>
    <ligand>
        <name>NAD(+)</name>
        <dbReference type="ChEBI" id="CHEBI:57540"/>
    </ligand>
</feature>
<evidence type="ECO:0000256" key="3">
    <source>
        <dbReference type="ARBA" id="ARBA00022605"/>
    </source>
</evidence>
<keyword evidence="2 9" id="KW-0963">Cytoplasm</keyword>
<accession>A0A9W6LME5</accession>
<gene>
    <name evidence="9 13" type="primary">dapB</name>
    <name evidence="13" type="ORF">PM10SUCC1_17650</name>
</gene>
<dbReference type="GO" id="GO:0050661">
    <property type="term" value="F:NADP binding"/>
    <property type="evidence" value="ECO:0007669"/>
    <property type="project" value="UniProtKB-UniRule"/>
</dbReference>
<sequence>MNIAVYGAGAMGRLVAEGLIEDDRFNFVGMIDKKASGELVYESLESIPQDIEGIIDFSHPSNLEELLTFVKLKEIPLLIATTGFTDEEIGRIEEAAKEAPIIFSYNTSLGVNLLGELVKQMAGALGEGFDIEIIEKHHNKKLDSPSGTAKFLLDRVVEGHPEKLSPVYGREGMARRERTEVGVHAVRGGSIVGEHSVIFAGEDEIVEIKHEALSKKIFVRGALKGIYFLRDMGNNLYTMKDVLGL</sequence>
<feature type="binding site" evidence="9">
    <location>
        <position position="138"/>
    </location>
    <ligand>
        <name>(S)-2,3,4,5-tetrahydrodipicolinate</name>
        <dbReference type="ChEBI" id="CHEBI:16845"/>
    </ligand>
</feature>
<evidence type="ECO:0000256" key="6">
    <source>
        <dbReference type="ARBA" id="ARBA00023002"/>
    </source>
</evidence>
<evidence type="ECO:0000313" key="13">
    <source>
        <dbReference type="EMBL" id="GLI56251.1"/>
    </source>
</evidence>
<evidence type="ECO:0000256" key="1">
    <source>
        <dbReference type="ARBA" id="ARBA00006642"/>
    </source>
</evidence>
<dbReference type="PROSITE" id="PS01298">
    <property type="entry name" value="DAPB"/>
    <property type="match status" value="1"/>
</dbReference>
<dbReference type="PANTHER" id="PTHR20836:SF7">
    <property type="entry name" value="4-HYDROXY-TETRAHYDRODIPICOLINATE REDUCTASE"/>
    <property type="match status" value="1"/>
</dbReference>
<keyword evidence="4 9" id="KW-0521">NADP</keyword>
<dbReference type="GO" id="GO:0016726">
    <property type="term" value="F:oxidoreductase activity, acting on CH or CH2 groups, NAD or NADP as acceptor"/>
    <property type="evidence" value="ECO:0007669"/>
    <property type="project" value="UniProtKB-UniRule"/>
</dbReference>
<comment type="subunit">
    <text evidence="9">Homotetramer.</text>
</comment>
<evidence type="ECO:0000259" key="12">
    <source>
        <dbReference type="Pfam" id="PF05173"/>
    </source>
</evidence>
<dbReference type="InterPro" id="IPR023940">
    <property type="entry name" value="DHDPR_bac"/>
</dbReference>
<dbReference type="GO" id="GO:0009089">
    <property type="term" value="P:lysine biosynthetic process via diaminopimelate"/>
    <property type="evidence" value="ECO:0007669"/>
    <property type="project" value="UniProtKB-UniRule"/>
</dbReference>
<keyword evidence="3 9" id="KW-0028">Amino-acid biosynthesis</keyword>
<evidence type="ECO:0000313" key="14">
    <source>
        <dbReference type="Proteomes" id="UP001144471"/>
    </source>
</evidence>
<dbReference type="Pfam" id="PF01113">
    <property type="entry name" value="DapB_N"/>
    <property type="match status" value="1"/>
</dbReference>
<keyword evidence="6 9" id="KW-0560">Oxidoreductase</keyword>
<evidence type="ECO:0000256" key="10">
    <source>
        <dbReference type="NCBIfam" id="TIGR00036"/>
    </source>
</evidence>
<dbReference type="EMBL" id="BSDY01000007">
    <property type="protein sequence ID" value="GLI56251.1"/>
    <property type="molecule type" value="Genomic_DNA"/>
</dbReference>
<feature type="domain" description="Dihydrodipicolinate reductase N-terminal" evidence="11">
    <location>
        <begin position="1"/>
        <end position="106"/>
    </location>
</feature>
<dbReference type="GO" id="GO:0051287">
    <property type="term" value="F:NAD binding"/>
    <property type="evidence" value="ECO:0007669"/>
    <property type="project" value="UniProtKB-UniRule"/>
</dbReference>
<dbReference type="PIRSF" id="PIRSF000161">
    <property type="entry name" value="DHPR"/>
    <property type="match status" value="1"/>
</dbReference>
<comment type="caution">
    <text evidence="13">The sequence shown here is derived from an EMBL/GenBank/DDBJ whole genome shotgun (WGS) entry which is preliminary data.</text>
</comment>
<comment type="catalytic activity">
    <reaction evidence="9">
        <text>(S)-2,3,4,5-tetrahydrodipicolinate + NADP(+) + H2O = (2S,4S)-4-hydroxy-2,3,4,5-tetrahydrodipicolinate + NADPH + H(+)</text>
        <dbReference type="Rhea" id="RHEA:35331"/>
        <dbReference type="ChEBI" id="CHEBI:15377"/>
        <dbReference type="ChEBI" id="CHEBI:15378"/>
        <dbReference type="ChEBI" id="CHEBI:16845"/>
        <dbReference type="ChEBI" id="CHEBI:57783"/>
        <dbReference type="ChEBI" id="CHEBI:58349"/>
        <dbReference type="ChEBI" id="CHEBI:67139"/>
        <dbReference type="EC" id="1.17.1.8"/>
    </reaction>
</comment>
<feature type="binding site" evidence="9">
    <location>
        <position position="33"/>
    </location>
    <ligand>
        <name>NADP(+)</name>
        <dbReference type="ChEBI" id="CHEBI:58349"/>
    </ligand>
</feature>
<evidence type="ECO:0000256" key="9">
    <source>
        <dbReference type="HAMAP-Rule" id="MF_00102"/>
    </source>
</evidence>
<dbReference type="NCBIfam" id="TIGR00036">
    <property type="entry name" value="dapB"/>
    <property type="match status" value="1"/>
</dbReference>
<keyword evidence="14" id="KW-1185">Reference proteome</keyword>
<feature type="binding site" evidence="9">
    <location>
        <begin position="147"/>
        <end position="148"/>
    </location>
    <ligand>
        <name>(S)-2,3,4,5-tetrahydrodipicolinate</name>
        <dbReference type="ChEBI" id="CHEBI:16845"/>
    </ligand>
</feature>
<dbReference type="GO" id="GO:0008839">
    <property type="term" value="F:4-hydroxy-tetrahydrodipicolinate reductase"/>
    <property type="evidence" value="ECO:0007669"/>
    <property type="project" value="UniProtKB-UniRule"/>
</dbReference>
<proteinExistence type="inferred from homology"/>
<evidence type="ECO:0000256" key="8">
    <source>
        <dbReference type="ARBA" id="ARBA00023154"/>
    </source>
</evidence>